<dbReference type="SMART" id="SM00868">
    <property type="entry name" value="zf-AD"/>
    <property type="match status" value="1"/>
</dbReference>
<evidence type="ECO:0000256" key="3">
    <source>
        <dbReference type="ARBA" id="ARBA00022771"/>
    </source>
</evidence>
<keyword evidence="12" id="KW-1185">Reference proteome</keyword>
<feature type="domain" description="C2H2-type" evidence="9">
    <location>
        <begin position="665"/>
        <end position="692"/>
    </location>
</feature>
<evidence type="ECO:0000256" key="4">
    <source>
        <dbReference type="ARBA" id="ARBA00022833"/>
    </source>
</evidence>
<evidence type="ECO:0008006" key="13">
    <source>
        <dbReference type="Google" id="ProtNLM"/>
    </source>
</evidence>
<gene>
    <name evidence="11" type="ORF">TKK_013121</name>
</gene>
<keyword evidence="2" id="KW-0677">Repeat</keyword>
<feature type="domain" description="C2H2-type" evidence="9">
    <location>
        <begin position="496"/>
        <end position="523"/>
    </location>
</feature>
<evidence type="ECO:0000256" key="7">
    <source>
        <dbReference type="PROSITE-ProRule" id="PRU01263"/>
    </source>
</evidence>
<evidence type="ECO:0000256" key="1">
    <source>
        <dbReference type="ARBA" id="ARBA00022723"/>
    </source>
</evidence>
<organism evidence="11 12">
    <name type="scientific">Trichogramma kaykai</name>
    <dbReference type="NCBI Taxonomy" id="54128"/>
    <lineage>
        <taxon>Eukaryota</taxon>
        <taxon>Metazoa</taxon>
        <taxon>Ecdysozoa</taxon>
        <taxon>Arthropoda</taxon>
        <taxon>Hexapoda</taxon>
        <taxon>Insecta</taxon>
        <taxon>Pterygota</taxon>
        <taxon>Neoptera</taxon>
        <taxon>Endopterygota</taxon>
        <taxon>Hymenoptera</taxon>
        <taxon>Apocrita</taxon>
        <taxon>Proctotrupomorpha</taxon>
        <taxon>Chalcidoidea</taxon>
        <taxon>Trichogrammatidae</taxon>
        <taxon>Trichogramma</taxon>
    </lineage>
</organism>
<evidence type="ECO:0000256" key="5">
    <source>
        <dbReference type="ARBA" id="ARBA00023242"/>
    </source>
</evidence>
<feature type="binding site" evidence="7">
    <location>
        <position position="57"/>
    </location>
    <ligand>
        <name>Zn(2+)</name>
        <dbReference type="ChEBI" id="CHEBI:29105"/>
    </ligand>
</feature>
<comment type="caution">
    <text evidence="11">The sequence shown here is derived from an EMBL/GenBank/DDBJ whole genome shotgun (WGS) entry which is preliminary data.</text>
</comment>
<feature type="binding site" evidence="7">
    <location>
        <position position="14"/>
    </location>
    <ligand>
        <name>Zn(2+)</name>
        <dbReference type="ChEBI" id="CHEBI:29105"/>
    </ligand>
</feature>
<feature type="binding site" evidence="7">
    <location>
        <position position="11"/>
    </location>
    <ligand>
        <name>Zn(2+)</name>
        <dbReference type="ChEBI" id="CHEBI:29105"/>
    </ligand>
</feature>
<protein>
    <recommendedName>
        <fullName evidence="13">Protein krueppel</fullName>
    </recommendedName>
</protein>
<dbReference type="SUPFAM" id="SSF57716">
    <property type="entry name" value="Glucocorticoid receptor-like (DNA-binding domain)"/>
    <property type="match status" value="1"/>
</dbReference>
<dbReference type="SMART" id="SM00355">
    <property type="entry name" value="ZnF_C2H2"/>
    <property type="match status" value="10"/>
</dbReference>
<dbReference type="InterPro" id="IPR012934">
    <property type="entry name" value="Znf_AD"/>
</dbReference>
<dbReference type="PROSITE" id="PS50157">
    <property type="entry name" value="ZINC_FINGER_C2H2_2"/>
    <property type="match status" value="9"/>
</dbReference>
<evidence type="ECO:0000259" key="10">
    <source>
        <dbReference type="PROSITE" id="PS51915"/>
    </source>
</evidence>
<dbReference type="PANTHER" id="PTHR24393:SF34">
    <property type="entry name" value="PR_SET DOMAIN 13"/>
    <property type="match status" value="1"/>
</dbReference>
<feature type="domain" description="C2H2-type" evidence="9">
    <location>
        <begin position="552"/>
        <end position="580"/>
    </location>
</feature>
<dbReference type="Pfam" id="PF07776">
    <property type="entry name" value="zf-AD"/>
    <property type="match status" value="1"/>
</dbReference>
<dbReference type="PANTHER" id="PTHR24393">
    <property type="entry name" value="ZINC FINGER PROTEIN"/>
    <property type="match status" value="1"/>
</dbReference>
<feature type="region of interest" description="Disordered" evidence="8">
    <location>
        <begin position="128"/>
        <end position="178"/>
    </location>
</feature>
<dbReference type="Gene3D" id="3.40.1800.20">
    <property type="match status" value="1"/>
</dbReference>
<feature type="domain" description="ZAD" evidence="10">
    <location>
        <begin position="9"/>
        <end position="84"/>
    </location>
</feature>
<dbReference type="Gene3D" id="3.30.160.60">
    <property type="entry name" value="Classic Zinc Finger"/>
    <property type="match status" value="7"/>
</dbReference>
<dbReference type="PROSITE" id="PS51915">
    <property type="entry name" value="ZAD"/>
    <property type="match status" value="1"/>
</dbReference>
<reference evidence="11 12" key="1">
    <citation type="journal article" date="2024" name="bioRxiv">
        <title>A reference genome for Trichogramma kaykai: A tiny desert-dwelling parasitoid wasp with competing sex-ratio distorters.</title>
        <authorList>
            <person name="Culotta J."/>
            <person name="Lindsey A.R."/>
        </authorList>
    </citation>
    <scope>NUCLEOTIDE SEQUENCE [LARGE SCALE GENOMIC DNA]</scope>
    <source>
        <strain evidence="11 12">KSX58</strain>
    </source>
</reference>
<evidence type="ECO:0000256" key="6">
    <source>
        <dbReference type="PROSITE-ProRule" id="PRU00042"/>
    </source>
</evidence>
<dbReference type="InterPro" id="IPR036236">
    <property type="entry name" value="Znf_C2H2_sf"/>
</dbReference>
<feature type="binding site" evidence="7">
    <location>
        <position position="60"/>
    </location>
    <ligand>
        <name>Zn(2+)</name>
        <dbReference type="ChEBI" id="CHEBI:29105"/>
    </ligand>
</feature>
<dbReference type="Pfam" id="PF00096">
    <property type="entry name" value="zf-C2H2"/>
    <property type="match status" value="5"/>
</dbReference>
<dbReference type="PROSITE" id="PS00028">
    <property type="entry name" value="ZINC_FINGER_C2H2_1"/>
    <property type="match status" value="9"/>
</dbReference>
<dbReference type="GO" id="GO:0008270">
    <property type="term" value="F:zinc ion binding"/>
    <property type="evidence" value="ECO:0007669"/>
    <property type="project" value="UniProtKB-UniRule"/>
</dbReference>
<dbReference type="InterPro" id="IPR013087">
    <property type="entry name" value="Znf_C2H2_type"/>
</dbReference>
<feature type="domain" description="C2H2-type" evidence="9">
    <location>
        <begin position="524"/>
        <end position="551"/>
    </location>
</feature>
<evidence type="ECO:0000256" key="2">
    <source>
        <dbReference type="ARBA" id="ARBA00022737"/>
    </source>
</evidence>
<keyword evidence="3 6" id="KW-0863">Zinc-finger</keyword>
<evidence type="ECO:0000313" key="12">
    <source>
        <dbReference type="Proteomes" id="UP001627154"/>
    </source>
</evidence>
<evidence type="ECO:0000313" key="11">
    <source>
        <dbReference type="EMBL" id="KAL3392293.1"/>
    </source>
</evidence>
<feature type="domain" description="C2H2-type" evidence="9">
    <location>
        <begin position="467"/>
        <end position="495"/>
    </location>
</feature>
<keyword evidence="5" id="KW-0539">Nucleus</keyword>
<feature type="domain" description="C2H2-type" evidence="9">
    <location>
        <begin position="609"/>
        <end position="636"/>
    </location>
</feature>
<feature type="compositionally biased region" description="Low complexity" evidence="8">
    <location>
        <begin position="163"/>
        <end position="177"/>
    </location>
</feature>
<feature type="compositionally biased region" description="Basic residues" evidence="8">
    <location>
        <begin position="244"/>
        <end position="256"/>
    </location>
</feature>
<keyword evidence="4 7" id="KW-0862">Zinc</keyword>
<feature type="compositionally biased region" description="Polar residues" evidence="8">
    <location>
        <begin position="129"/>
        <end position="154"/>
    </location>
</feature>
<evidence type="ECO:0000259" key="9">
    <source>
        <dbReference type="PROSITE" id="PS50157"/>
    </source>
</evidence>
<feature type="domain" description="C2H2-type" evidence="9">
    <location>
        <begin position="439"/>
        <end position="466"/>
    </location>
</feature>
<feature type="domain" description="C2H2-type" evidence="9">
    <location>
        <begin position="692"/>
        <end position="714"/>
    </location>
</feature>
<keyword evidence="1 7" id="KW-0479">Metal-binding</keyword>
<name>A0ABD2WH43_9HYME</name>
<sequence>MELEEGEAKICRLCGQCESIYIDIFGEEGSKRCLHFKIFSKINIKIDENDSLPKVICVQCLGKLEFVCDFQEECLRIQQRLRDQYQSPDSDNTENNAALALTTTSAHANSVLPNVSCEEWSYDNDNNRNHIQVSHNDSNATVSSENYENESFTTKNDKKNSMKNINGHKNGNINNNKSKIESSTYHRVLRSQQNQDASKLKADNHVLDVKNDDKIITNVQLPNASITRKLRSRNNSEVPDKNSKKSKNGPKTRKSPRNNYNPDEDSYTEPVNKLKVDDPKENILIPEDNKIQMPTNILNKVLTAITNQPGIDVTVKETKNRNFDTEDISFTVELSKKKESDSMTVLAKVFPDLGSCLVDESIVTFLKEEINEIDDELLNNIVTSNSLDKTSNKSIEKLKILDGPVNNLQEPENLFTLDGEEIHVDDNVEQIFINNQVNYSCKLCKKVYERKDKCNVHVKTHLGIKQYMCILCKAKFVCKSDVMKHIRCSHTNPRPILCSKCPKRFRSKFDLTEHMNVHKGIRPYQCADCDQSYHHKVSLQMHIKSHLPPQNLACEFCGKIFPYRTRLLSHVGSVHMKDKRNFRCRFCYNLYSSLSVLNEHIKVRHATTYTCDTCGKTFKVASKFKAHIMQHSNPKPFVCEICQNRYASKAFLNEHLLKHQGVRKHVCEKCGASFAQASHLAAHRHVHEEKSHACPECGKMFNRRDNMKVHRRRHIIQVEKKIITKQKSTLNPENQMIDREN</sequence>
<feature type="domain" description="C2H2-type" evidence="9">
    <location>
        <begin position="637"/>
        <end position="664"/>
    </location>
</feature>
<dbReference type="Proteomes" id="UP001627154">
    <property type="component" value="Unassembled WGS sequence"/>
</dbReference>
<dbReference type="GO" id="GO:0005634">
    <property type="term" value="C:nucleus"/>
    <property type="evidence" value="ECO:0007669"/>
    <property type="project" value="UniProtKB-ARBA"/>
</dbReference>
<feature type="region of interest" description="Disordered" evidence="8">
    <location>
        <begin position="226"/>
        <end position="275"/>
    </location>
</feature>
<dbReference type="AlphaFoldDB" id="A0ABD2WH43"/>
<dbReference type="EMBL" id="JBJJXI010000106">
    <property type="protein sequence ID" value="KAL3392293.1"/>
    <property type="molecule type" value="Genomic_DNA"/>
</dbReference>
<proteinExistence type="predicted"/>
<evidence type="ECO:0000256" key="8">
    <source>
        <dbReference type="SAM" id="MobiDB-lite"/>
    </source>
</evidence>
<dbReference type="SUPFAM" id="SSF57667">
    <property type="entry name" value="beta-beta-alpha zinc fingers"/>
    <property type="match status" value="5"/>
</dbReference>
<dbReference type="FunFam" id="3.30.160.60:FF:000446">
    <property type="entry name" value="Zinc finger protein"/>
    <property type="match status" value="1"/>
</dbReference>
<accession>A0ABD2WH43</accession>